<keyword evidence="6" id="KW-0540">Nuclease</keyword>
<dbReference type="InterPro" id="IPR011257">
    <property type="entry name" value="DNA_glycosylase"/>
</dbReference>
<dbReference type="OrthoDB" id="9802365at2"/>
<dbReference type="EMBL" id="DPBP01000048">
    <property type="protein sequence ID" value="HCE18613.1"/>
    <property type="molecule type" value="Genomic_DNA"/>
</dbReference>
<dbReference type="RefSeq" id="WP_062193700.1">
    <property type="nucleotide sequence ID" value="NZ_DF967965.1"/>
</dbReference>
<dbReference type="SUPFAM" id="SSF48150">
    <property type="entry name" value="DNA-glycosylase"/>
    <property type="match status" value="1"/>
</dbReference>
<accession>A0A3D1JJD5</accession>
<dbReference type="GO" id="GO:0016787">
    <property type="term" value="F:hydrolase activity"/>
    <property type="evidence" value="ECO:0007669"/>
    <property type="project" value="UniProtKB-ARBA"/>
</dbReference>
<evidence type="ECO:0000259" key="5">
    <source>
        <dbReference type="SMART" id="SM00478"/>
    </source>
</evidence>
<reference evidence="6 7" key="1">
    <citation type="journal article" date="2018" name="Nat. Biotechnol.">
        <title>A standardized bacterial taxonomy based on genome phylogeny substantially revises the tree of life.</title>
        <authorList>
            <person name="Parks D.H."/>
            <person name="Chuvochina M."/>
            <person name="Waite D.W."/>
            <person name="Rinke C."/>
            <person name="Skarshewski A."/>
            <person name="Chaumeil P.A."/>
            <person name="Hugenholtz P."/>
        </authorList>
    </citation>
    <scope>NUCLEOTIDE SEQUENCE [LARGE SCALE GENOMIC DNA]</scope>
    <source>
        <strain evidence="6">UBA8781</strain>
    </source>
</reference>
<evidence type="ECO:0000256" key="2">
    <source>
        <dbReference type="ARBA" id="ARBA00022723"/>
    </source>
</evidence>
<dbReference type="PIRSF" id="PIRSF001435">
    <property type="entry name" value="Nth"/>
    <property type="match status" value="1"/>
</dbReference>
<sequence length="238" mass="26498">MPESLSPLPEHVERGQAVYRRLLEVYGLPQWRNTLPPLDELISTILSQNTNDRNRDLAFQRLRERFPTWEAVRDAPAEAVIEAIRPAGLGNQKGPRIQQVLRQISAECGSLDLSFLQHWPAEKALAWLMRFQGVGPKTAAIVLVFSLNKPAFPVDTHIYRVSGRIGLRPAHLSVEQAHQYLAGVFKPDQYAPGHLNLIRLGRETCHARRPNCPACPVNGLCQFYLTGSGSVPASTGGR</sequence>
<dbReference type="GO" id="GO:0006284">
    <property type="term" value="P:base-excision repair"/>
    <property type="evidence" value="ECO:0007669"/>
    <property type="project" value="InterPro"/>
</dbReference>
<proteinExistence type="predicted"/>
<dbReference type="CDD" id="cd00056">
    <property type="entry name" value="ENDO3c"/>
    <property type="match status" value="1"/>
</dbReference>
<comment type="cofactor">
    <cofactor evidence="1">
        <name>[4Fe-4S] cluster</name>
        <dbReference type="ChEBI" id="CHEBI:49883"/>
    </cofactor>
</comment>
<dbReference type="SMART" id="SM00478">
    <property type="entry name" value="ENDO3c"/>
    <property type="match status" value="1"/>
</dbReference>
<keyword evidence="4" id="KW-0411">Iron-sulfur</keyword>
<dbReference type="GO" id="GO:0046872">
    <property type="term" value="F:metal ion binding"/>
    <property type="evidence" value="ECO:0007669"/>
    <property type="project" value="UniProtKB-KW"/>
</dbReference>
<dbReference type="InterPro" id="IPR023170">
    <property type="entry name" value="HhH_base_excis_C"/>
</dbReference>
<evidence type="ECO:0000256" key="3">
    <source>
        <dbReference type="ARBA" id="ARBA00023004"/>
    </source>
</evidence>
<keyword evidence="2" id="KW-0479">Metal-binding</keyword>
<dbReference type="STRING" id="229919.GCA_001050195_02250"/>
<gene>
    <name evidence="6" type="ORF">DEQ80_12220</name>
</gene>
<keyword evidence="6" id="KW-0255">Endonuclease</keyword>
<dbReference type="Gene3D" id="1.10.1670.10">
    <property type="entry name" value="Helix-hairpin-Helix base-excision DNA repair enzymes (C-terminal)"/>
    <property type="match status" value="1"/>
</dbReference>
<dbReference type="InterPro" id="IPR003265">
    <property type="entry name" value="HhH-GPD_domain"/>
</dbReference>
<dbReference type="AlphaFoldDB" id="A0A3D1JJD5"/>
<dbReference type="Pfam" id="PF00730">
    <property type="entry name" value="HhH-GPD"/>
    <property type="match status" value="1"/>
</dbReference>
<keyword evidence="6" id="KW-0378">Hydrolase</keyword>
<dbReference type="Proteomes" id="UP000264141">
    <property type="component" value="Unassembled WGS sequence"/>
</dbReference>
<dbReference type="PANTHER" id="PTHR47203">
    <property type="match status" value="1"/>
</dbReference>
<dbReference type="GO" id="GO:0140097">
    <property type="term" value="F:catalytic activity, acting on DNA"/>
    <property type="evidence" value="ECO:0007669"/>
    <property type="project" value="UniProtKB-ARBA"/>
</dbReference>
<evidence type="ECO:0000256" key="4">
    <source>
        <dbReference type="ARBA" id="ARBA00023014"/>
    </source>
</evidence>
<dbReference type="GO" id="GO:0004519">
    <property type="term" value="F:endonuclease activity"/>
    <property type="evidence" value="ECO:0007669"/>
    <property type="project" value="UniProtKB-KW"/>
</dbReference>
<name>A0A3D1JJD5_9CHLR</name>
<dbReference type="InterPro" id="IPR003651">
    <property type="entry name" value="Endonuclease3_FeS-loop_motif"/>
</dbReference>
<dbReference type="PANTHER" id="PTHR47203:SF1">
    <property type="entry name" value="HYPOTHETICAL BASE EXCISION DNA REPAIR PROTEIN (EUROFUNG)"/>
    <property type="match status" value="1"/>
</dbReference>
<protein>
    <submittedName>
        <fullName evidence="6">Endonuclease III</fullName>
    </submittedName>
</protein>
<organism evidence="6 7">
    <name type="scientific">Anaerolinea thermolimosa</name>
    <dbReference type="NCBI Taxonomy" id="229919"/>
    <lineage>
        <taxon>Bacteria</taxon>
        <taxon>Bacillati</taxon>
        <taxon>Chloroflexota</taxon>
        <taxon>Anaerolineae</taxon>
        <taxon>Anaerolineales</taxon>
        <taxon>Anaerolineaceae</taxon>
        <taxon>Anaerolinea</taxon>
    </lineage>
</organism>
<dbReference type="SMART" id="SM00525">
    <property type="entry name" value="FES"/>
    <property type="match status" value="1"/>
</dbReference>
<evidence type="ECO:0000256" key="1">
    <source>
        <dbReference type="ARBA" id="ARBA00001966"/>
    </source>
</evidence>
<evidence type="ECO:0000313" key="7">
    <source>
        <dbReference type="Proteomes" id="UP000264141"/>
    </source>
</evidence>
<evidence type="ECO:0000313" key="6">
    <source>
        <dbReference type="EMBL" id="HCE18613.1"/>
    </source>
</evidence>
<comment type="caution">
    <text evidence="6">The sequence shown here is derived from an EMBL/GenBank/DDBJ whole genome shotgun (WGS) entry which is preliminary data.</text>
</comment>
<keyword evidence="3" id="KW-0408">Iron</keyword>
<dbReference type="GO" id="GO:0051539">
    <property type="term" value="F:4 iron, 4 sulfur cluster binding"/>
    <property type="evidence" value="ECO:0007669"/>
    <property type="project" value="InterPro"/>
</dbReference>
<dbReference type="Gene3D" id="1.10.340.30">
    <property type="entry name" value="Hypothetical protein, domain 2"/>
    <property type="match status" value="1"/>
</dbReference>
<feature type="domain" description="HhH-GPD" evidence="5">
    <location>
        <begin position="46"/>
        <end position="203"/>
    </location>
</feature>